<evidence type="ECO:0000313" key="8">
    <source>
        <dbReference type="EMBL" id="BAT24130.1"/>
    </source>
</evidence>
<feature type="transmembrane region" description="Helical" evidence="7">
    <location>
        <begin position="414"/>
        <end position="431"/>
    </location>
</feature>
<feature type="transmembrane region" description="Helical" evidence="7">
    <location>
        <begin position="437"/>
        <end position="460"/>
    </location>
</feature>
<proteinExistence type="inferred from homology"/>
<dbReference type="EMBL" id="AB924597">
    <property type="protein sequence ID" value="BAT24130.1"/>
    <property type="molecule type" value="Genomic_DNA"/>
</dbReference>
<feature type="transmembrane region" description="Helical" evidence="7">
    <location>
        <begin position="320"/>
        <end position="342"/>
    </location>
</feature>
<evidence type="ECO:0000256" key="2">
    <source>
        <dbReference type="ARBA" id="ARBA00007430"/>
    </source>
</evidence>
<dbReference type="PANTHER" id="PTHR30250">
    <property type="entry name" value="PST FAMILY PREDICTED COLANIC ACID TRANSPORTER"/>
    <property type="match status" value="1"/>
</dbReference>
<keyword evidence="5 7" id="KW-1133">Transmembrane helix</keyword>
<feature type="transmembrane region" description="Helical" evidence="7">
    <location>
        <begin position="349"/>
        <end position="371"/>
    </location>
</feature>
<evidence type="ECO:0000256" key="3">
    <source>
        <dbReference type="ARBA" id="ARBA00022475"/>
    </source>
</evidence>
<sequence length="476" mass="53870">MNLLNNVKWVSFSQFIKLCCQFVSVIFLSRLLSPHDIGLMAMALVVVNFANIIRDLGSSAAIIQRKEVTEGLKCSLFYLNLLFGLLLFVIIFISAPYISTYFHSEGLVDVLRWLSLSFPIYSITSINLALLERQSRFKVISFIEMSTSVSSLILAICLAFSGFGVFSLVYQTICYAVLSAILFTTYSGWLPKIYFSFKEIKSVFSFTSNLIIFNLINYFSRNLDQIIIGKYFSSQILGVYSLAYRVMLFPVQNITFVLSRSMYPVLSHYCDDKSKAFDIYLNTIKNIAMITPVIMFGLSVVSKDFVFVFLGEKWLGVSSILIYLAPTAILQSFISTTGTVFMSQGRTDLLLKISIFNCILQCAAFIIGINYNITTFVILYFFANFIMFFPNLYLAVKVLDGHFIKVLKCISRPLLVAALTSISVVIIRNFLPLFNSVGAMSLSFSCLVGCLIYVILLFYFERDFCKVVILKILRKA</sequence>
<dbReference type="Pfam" id="PF13440">
    <property type="entry name" value="Polysacc_synt_3"/>
    <property type="match status" value="1"/>
</dbReference>
<dbReference type="InterPro" id="IPR050833">
    <property type="entry name" value="Poly_Biosynth_Transport"/>
</dbReference>
<keyword evidence="6 7" id="KW-0472">Membrane</keyword>
<evidence type="ECO:0000256" key="6">
    <source>
        <dbReference type="ARBA" id="ARBA00023136"/>
    </source>
</evidence>
<dbReference type="PANTHER" id="PTHR30250:SF10">
    <property type="entry name" value="LIPOPOLYSACCHARIDE BIOSYNTHESIS PROTEIN WZXC"/>
    <property type="match status" value="1"/>
</dbReference>
<feature type="transmembrane region" description="Helical" evidence="7">
    <location>
        <begin position="279"/>
        <end position="300"/>
    </location>
</feature>
<evidence type="ECO:0000256" key="4">
    <source>
        <dbReference type="ARBA" id="ARBA00022692"/>
    </source>
</evidence>
<feature type="transmembrane region" description="Helical" evidence="7">
    <location>
        <begin position="377"/>
        <end position="394"/>
    </location>
</feature>
<comment type="similarity">
    <text evidence="2">Belongs to the polysaccharide synthase family.</text>
</comment>
<dbReference type="GO" id="GO:0005886">
    <property type="term" value="C:plasma membrane"/>
    <property type="evidence" value="ECO:0007669"/>
    <property type="project" value="UniProtKB-SubCell"/>
</dbReference>
<keyword evidence="3" id="KW-1003">Cell membrane</keyword>
<feature type="transmembrane region" description="Helical" evidence="7">
    <location>
        <begin position="37"/>
        <end position="56"/>
    </location>
</feature>
<organism evidence="8">
    <name type="scientific">Klebsiella sp. 4463/52</name>
    <dbReference type="NCBI Taxonomy" id="1497830"/>
    <lineage>
        <taxon>Bacteria</taxon>
        <taxon>Pseudomonadati</taxon>
        <taxon>Pseudomonadota</taxon>
        <taxon>Gammaproteobacteria</taxon>
        <taxon>Enterobacterales</taxon>
        <taxon>Enterobacteriaceae</taxon>
        <taxon>Klebsiella/Raoultella group</taxon>
        <taxon>Klebsiella</taxon>
    </lineage>
</organism>
<reference evidence="8" key="2">
    <citation type="journal article" date="2015" name="Sci. Rep.">
        <title>Genetic analysis of capsular polysaccharide synthesis gene clusters in 79 capsular types of Klebsiella spp.</title>
        <authorList>
            <person name="Pan Y.J."/>
            <person name="Lin T.L."/>
            <person name="Chen C.T."/>
            <person name="Chen Y.Y."/>
            <person name="Hsieh P.F."/>
            <person name="Hsu C.R."/>
            <person name="Wu M.C."/>
            <person name="Wang J.T."/>
        </authorList>
    </citation>
    <scope>NUCLEOTIDE SEQUENCE</scope>
    <source>
        <strain evidence="8">4463/52</strain>
    </source>
</reference>
<evidence type="ECO:0000256" key="5">
    <source>
        <dbReference type="ARBA" id="ARBA00022989"/>
    </source>
</evidence>
<gene>
    <name evidence="8" type="primary">wzx</name>
</gene>
<reference evidence="8" key="1">
    <citation type="submission" date="2014-04" db="EMBL/GenBank/DDBJ databases">
        <authorList>
            <person name="Harrison E."/>
        </authorList>
    </citation>
    <scope>NUCLEOTIDE SEQUENCE</scope>
    <source>
        <strain evidence="8">4463/52</strain>
    </source>
</reference>
<evidence type="ECO:0000256" key="7">
    <source>
        <dbReference type="SAM" id="Phobius"/>
    </source>
</evidence>
<feature type="transmembrane region" description="Helical" evidence="7">
    <location>
        <begin position="77"/>
        <end position="98"/>
    </location>
</feature>
<evidence type="ECO:0000256" key="1">
    <source>
        <dbReference type="ARBA" id="ARBA00004651"/>
    </source>
</evidence>
<accession>A0A0P0YS22</accession>
<feature type="transmembrane region" description="Helical" evidence="7">
    <location>
        <begin position="142"/>
        <end position="163"/>
    </location>
</feature>
<dbReference type="AlphaFoldDB" id="A0A0P0YS22"/>
<name>A0A0P0YS22_9ENTR</name>
<feature type="transmembrane region" description="Helical" evidence="7">
    <location>
        <begin position="239"/>
        <end position="258"/>
    </location>
</feature>
<feature type="transmembrane region" description="Helical" evidence="7">
    <location>
        <begin position="169"/>
        <end position="190"/>
    </location>
</feature>
<protein>
    <submittedName>
        <fullName evidence="8">Flippase</fullName>
    </submittedName>
</protein>
<feature type="transmembrane region" description="Helical" evidence="7">
    <location>
        <begin position="202"/>
        <end position="219"/>
    </location>
</feature>
<feature type="transmembrane region" description="Helical" evidence="7">
    <location>
        <begin position="12"/>
        <end position="31"/>
    </location>
</feature>
<dbReference type="CDD" id="cd13127">
    <property type="entry name" value="MATE_tuaB_like"/>
    <property type="match status" value="1"/>
</dbReference>
<feature type="transmembrane region" description="Helical" evidence="7">
    <location>
        <begin position="110"/>
        <end position="130"/>
    </location>
</feature>
<comment type="subcellular location">
    <subcellularLocation>
        <location evidence="1">Cell membrane</location>
        <topology evidence="1">Multi-pass membrane protein</topology>
    </subcellularLocation>
</comment>
<keyword evidence="4 7" id="KW-0812">Transmembrane</keyword>
<dbReference type="NCBIfam" id="NF007773">
    <property type="entry name" value="PRK10459.1"/>
    <property type="match status" value="1"/>
</dbReference>